<keyword evidence="3" id="KW-1185">Reference proteome</keyword>
<evidence type="ECO:0000256" key="1">
    <source>
        <dbReference type="SAM" id="MobiDB-lite"/>
    </source>
</evidence>
<evidence type="ECO:0000313" key="4">
    <source>
        <dbReference type="WBParaSite" id="SSLN_0001886701-mRNA-1"/>
    </source>
</evidence>
<protein>
    <submittedName>
        <fullName evidence="4">DET1- and DDB1-associated protein 1</fullName>
    </submittedName>
</protein>
<dbReference type="EMBL" id="UYSU01043856">
    <property type="protein sequence ID" value="VDM04570.1"/>
    <property type="molecule type" value="Genomic_DNA"/>
</dbReference>
<dbReference type="WBParaSite" id="SSLN_0001886701-mRNA-1">
    <property type="protein sequence ID" value="SSLN_0001886701-mRNA-1"/>
    <property type="gene ID" value="SSLN_0001886701"/>
</dbReference>
<feature type="compositionally biased region" description="Polar residues" evidence="1">
    <location>
        <begin position="21"/>
        <end position="42"/>
    </location>
</feature>
<name>A0A183TNY6_SCHSO</name>
<dbReference type="AlphaFoldDB" id="A0A183TNY6"/>
<proteinExistence type="predicted"/>
<evidence type="ECO:0000313" key="2">
    <source>
        <dbReference type="EMBL" id="VDM04570.1"/>
    </source>
</evidence>
<sequence>MGLHGLLKNCHLDHSADDNNDCNSPGETVQSAQGPPTLTALQPSYLAPHTTYIYSEDWIHRKSLNSRGLKPRSHLPITNTAAEVKASAPRVIRTEHLHPAQQFRVSRLHRRAAR</sequence>
<gene>
    <name evidence="2" type="ORF">SSLN_LOCUS18184</name>
</gene>
<organism evidence="4">
    <name type="scientific">Schistocephalus solidus</name>
    <name type="common">Tapeworm</name>
    <dbReference type="NCBI Taxonomy" id="70667"/>
    <lineage>
        <taxon>Eukaryota</taxon>
        <taxon>Metazoa</taxon>
        <taxon>Spiralia</taxon>
        <taxon>Lophotrochozoa</taxon>
        <taxon>Platyhelminthes</taxon>
        <taxon>Cestoda</taxon>
        <taxon>Eucestoda</taxon>
        <taxon>Diphyllobothriidea</taxon>
        <taxon>Diphyllobothriidae</taxon>
        <taxon>Schistocephalus</taxon>
    </lineage>
</organism>
<reference evidence="4" key="1">
    <citation type="submission" date="2016-06" db="UniProtKB">
        <authorList>
            <consortium name="WormBaseParasite"/>
        </authorList>
    </citation>
    <scope>IDENTIFICATION</scope>
</reference>
<reference evidence="2 3" key="2">
    <citation type="submission" date="2018-11" db="EMBL/GenBank/DDBJ databases">
        <authorList>
            <consortium name="Pathogen Informatics"/>
        </authorList>
    </citation>
    <scope>NUCLEOTIDE SEQUENCE [LARGE SCALE GENOMIC DNA]</scope>
    <source>
        <strain evidence="2 3">NST_G2</strain>
    </source>
</reference>
<evidence type="ECO:0000313" key="3">
    <source>
        <dbReference type="Proteomes" id="UP000275846"/>
    </source>
</evidence>
<accession>A0A183TNY6</accession>
<feature type="region of interest" description="Disordered" evidence="1">
    <location>
        <begin position="14"/>
        <end position="42"/>
    </location>
</feature>
<dbReference type="Proteomes" id="UP000275846">
    <property type="component" value="Unassembled WGS sequence"/>
</dbReference>